<feature type="domain" description="ABC transporter" evidence="7">
    <location>
        <begin position="8"/>
        <end position="248"/>
    </location>
</feature>
<dbReference type="Gene3D" id="1.10.3680.10">
    <property type="entry name" value="TerB-like"/>
    <property type="match status" value="1"/>
</dbReference>
<dbReference type="PANTHER" id="PTHR24220:SF376">
    <property type="entry name" value="ABC TRANSPORTER"/>
    <property type="match status" value="1"/>
</dbReference>
<dbReference type="SUPFAM" id="SSF52540">
    <property type="entry name" value="P-loop containing nucleoside triphosphate hydrolases"/>
    <property type="match status" value="1"/>
</dbReference>
<dbReference type="InterPro" id="IPR007791">
    <property type="entry name" value="DjlA_N"/>
</dbReference>
<dbReference type="PANTHER" id="PTHR24220">
    <property type="entry name" value="IMPORT ATP-BINDING PROTEIN"/>
    <property type="match status" value="1"/>
</dbReference>
<dbReference type="Proteomes" id="UP000321039">
    <property type="component" value="Unassembled WGS sequence"/>
</dbReference>
<dbReference type="Gene3D" id="3.40.50.300">
    <property type="entry name" value="P-loop containing nucleotide triphosphate hydrolases"/>
    <property type="match status" value="1"/>
</dbReference>
<dbReference type="GO" id="GO:0005886">
    <property type="term" value="C:plasma membrane"/>
    <property type="evidence" value="ECO:0007669"/>
    <property type="project" value="UniProtKB-ARBA"/>
</dbReference>
<keyword evidence="5" id="KW-0547">Nucleotide-binding</keyword>
<comment type="function">
    <text evidence="1">Part of the ABC transporter FtsEX involved in cellular division. Important for assembly or stability of the septal ring.</text>
</comment>
<dbReference type="CDD" id="cd03255">
    <property type="entry name" value="ABC_MJ0796_LolCDE_FtsE"/>
    <property type="match status" value="1"/>
</dbReference>
<dbReference type="PROSITE" id="PS00211">
    <property type="entry name" value="ABC_TRANSPORTER_1"/>
    <property type="match status" value="1"/>
</dbReference>
<name>A0A5C9A9Y5_9GAMM</name>
<dbReference type="InterPro" id="IPR017871">
    <property type="entry name" value="ABC_transporter-like_CS"/>
</dbReference>
<keyword evidence="4" id="KW-0813">Transport</keyword>
<evidence type="ECO:0000259" key="7">
    <source>
        <dbReference type="PROSITE" id="PS50893"/>
    </source>
</evidence>
<keyword evidence="9" id="KW-1185">Reference proteome</keyword>
<evidence type="ECO:0000313" key="8">
    <source>
        <dbReference type="EMBL" id="TXS96091.1"/>
    </source>
</evidence>
<dbReference type="InterPro" id="IPR015854">
    <property type="entry name" value="ABC_transpr_LolD-like"/>
</dbReference>
<evidence type="ECO:0000313" key="9">
    <source>
        <dbReference type="Proteomes" id="UP000321039"/>
    </source>
</evidence>
<comment type="caution">
    <text evidence="8">The sequence shown here is derived from an EMBL/GenBank/DDBJ whole genome shotgun (WGS) entry which is preliminary data.</text>
</comment>
<dbReference type="SUPFAM" id="SSF158682">
    <property type="entry name" value="TerB-like"/>
    <property type="match status" value="1"/>
</dbReference>
<dbReference type="GO" id="GO:0005524">
    <property type="term" value="F:ATP binding"/>
    <property type="evidence" value="ECO:0007669"/>
    <property type="project" value="UniProtKB-KW"/>
</dbReference>
<dbReference type="SMART" id="SM00382">
    <property type="entry name" value="AAA"/>
    <property type="match status" value="1"/>
</dbReference>
<dbReference type="AlphaFoldDB" id="A0A5C9A9Y5"/>
<dbReference type="RefSeq" id="WP_148066361.1">
    <property type="nucleotide sequence ID" value="NZ_VRZA01000001.1"/>
</dbReference>
<evidence type="ECO:0000256" key="6">
    <source>
        <dbReference type="ARBA" id="ARBA00022840"/>
    </source>
</evidence>
<dbReference type="EMBL" id="VRZA01000001">
    <property type="protein sequence ID" value="TXS96091.1"/>
    <property type="molecule type" value="Genomic_DNA"/>
</dbReference>
<evidence type="ECO:0000256" key="3">
    <source>
        <dbReference type="ARBA" id="ARBA00020019"/>
    </source>
</evidence>
<dbReference type="Pfam" id="PF00005">
    <property type="entry name" value="ABC_tran"/>
    <property type="match status" value="1"/>
</dbReference>
<dbReference type="FunFam" id="3.40.50.300:FF:000056">
    <property type="entry name" value="Cell division ATP-binding protein FtsE"/>
    <property type="match status" value="1"/>
</dbReference>
<dbReference type="InterPro" id="IPR029024">
    <property type="entry name" value="TerB-like"/>
</dbReference>
<dbReference type="InterPro" id="IPR003593">
    <property type="entry name" value="AAA+_ATPase"/>
</dbReference>
<protein>
    <recommendedName>
        <fullName evidence="3">Cell division ATP-binding protein FtsE</fullName>
    </recommendedName>
</protein>
<accession>A0A5C9A9Y5</accession>
<dbReference type="NCBIfam" id="TIGR02982">
    <property type="entry name" value="heterocyst_DevA"/>
    <property type="match status" value="1"/>
</dbReference>
<keyword evidence="6 8" id="KW-0067">ATP-binding</keyword>
<evidence type="ECO:0000256" key="2">
    <source>
        <dbReference type="ARBA" id="ARBA00005417"/>
    </source>
</evidence>
<proteinExistence type="inferred from homology"/>
<dbReference type="Pfam" id="PF05099">
    <property type="entry name" value="TerB"/>
    <property type="match status" value="1"/>
</dbReference>
<evidence type="ECO:0000256" key="5">
    <source>
        <dbReference type="ARBA" id="ARBA00022741"/>
    </source>
</evidence>
<dbReference type="InterPro" id="IPR027417">
    <property type="entry name" value="P-loop_NTPase"/>
</dbReference>
<sequence>MATSQHPVHVAGVSYSYRSDLSQRRVLHEVSLDIQTGEIVILTGPSGSGKTTLITLMGALRACQSGELEVLGHQLHGAPQRRLTEVRRQVGYIFQQHNLLDCLSVAENVVMSLQLAEPRLSRKEARERVARVLGEVGLEEHIDKSPAALSGGQKQRVGIARALAARPQLILADEPTASLDKDSGRNVIELIQRLCREEGTSVVLVTHDNRILDAADRILHLDDGEIQPVSHAVASSASRLLRLLDRHDPAAARYLSAFASALTRVAMADAHFDEVEARVIRDILNQQSGLAGSEVDLVMELAQSQVRARFAASADGEGFSETQCQRFVDAMYAVAEADGAIGVEEEAEILAVARELGFSETLLAHRREARA</sequence>
<dbReference type="GO" id="GO:0022857">
    <property type="term" value="F:transmembrane transporter activity"/>
    <property type="evidence" value="ECO:0007669"/>
    <property type="project" value="TreeGrafter"/>
</dbReference>
<organism evidence="8 9">
    <name type="scientific">Parahaliea maris</name>
    <dbReference type="NCBI Taxonomy" id="2716870"/>
    <lineage>
        <taxon>Bacteria</taxon>
        <taxon>Pseudomonadati</taxon>
        <taxon>Pseudomonadota</taxon>
        <taxon>Gammaproteobacteria</taxon>
        <taxon>Cellvibrionales</taxon>
        <taxon>Halieaceae</taxon>
        <taxon>Parahaliea</taxon>
    </lineage>
</organism>
<dbReference type="GO" id="GO:0016887">
    <property type="term" value="F:ATP hydrolysis activity"/>
    <property type="evidence" value="ECO:0007669"/>
    <property type="project" value="InterPro"/>
</dbReference>
<comment type="similarity">
    <text evidence="2">Belongs to the ABC transporter superfamily.</text>
</comment>
<dbReference type="PROSITE" id="PS50893">
    <property type="entry name" value="ABC_TRANSPORTER_2"/>
    <property type="match status" value="1"/>
</dbReference>
<evidence type="ECO:0000256" key="1">
    <source>
        <dbReference type="ARBA" id="ARBA00002579"/>
    </source>
</evidence>
<gene>
    <name evidence="8" type="ORF">FV139_00900</name>
</gene>
<dbReference type="InterPro" id="IPR003439">
    <property type="entry name" value="ABC_transporter-like_ATP-bd"/>
</dbReference>
<evidence type="ECO:0000256" key="4">
    <source>
        <dbReference type="ARBA" id="ARBA00022448"/>
    </source>
</evidence>
<reference evidence="8 9" key="1">
    <citation type="submission" date="2019-08" db="EMBL/GenBank/DDBJ databases">
        <title>Parahaliea maris sp. nov., isolated from the surface seawater.</title>
        <authorList>
            <person name="Liu Y."/>
        </authorList>
    </citation>
    <scope>NUCLEOTIDE SEQUENCE [LARGE SCALE GENOMIC DNA]</scope>
    <source>
        <strain evidence="8 9">HSLHS9</strain>
    </source>
</reference>
<dbReference type="InterPro" id="IPR014324">
    <property type="entry name" value="ABC_heterocyst_DevA"/>
</dbReference>
<dbReference type="InterPro" id="IPR017911">
    <property type="entry name" value="MacB-like_ATP-bd"/>
</dbReference>